<keyword evidence="4 7" id="KW-0378">Hydrolase</keyword>
<evidence type="ECO:0000256" key="1">
    <source>
        <dbReference type="ARBA" id="ARBA00006040"/>
    </source>
</evidence>
<comment type="caution">
    <text evidence="9">The sequence shown here is derived from an EMBL/GenBank/DDBJ whole genome shotgun (WGS) entry which is preliminary data.</text>
</comment>
<dbReference type="Pfam" id="PF01432">
    <property type="entry name" value="Peptidase_M3"/>
    <property type="match status" value="1"/>
</dbReference>
<keyword evidence="10" id="KW-1185">Reference proteome</keyword>
<reference evidence="9" key="1">
    <citation type="submission" date="2022-12" db="EMBL/GenBank/DDBJ databases">
        <title>Draft genome assemblies for two species of Escallonia (Escalloniales).</title>
        <authorList>
            <person name="Chanderbali A."/>
            <person name="Dervinis C."/>
            <person name="Anghel I."/>
            <person name="Soltis D."/>
            <person name="Soltis P."/>
            <person name="Zapata F."/>
        </authorList>
    </citation>
    <scope>NUCLEOTIDE SEQUENCE</scope>
    <source>
        <strain evidence="9">UCBG92.1500</strain>
        <tissue evidence="9">Leaf</tissue>
    </source>
</reference>
<dbReference type="SUPFAM" id="SSF55486">
    <property type="entry name" value="Metalloproteases ('zincins'), catalytic domain"/>
    <property type="match status" value="1"/>
</dbReference>
<dbReference type="AlphaFoldDB" id="A0AA88RBS4"/>
<organism evidence="9 10">
    <name type="scientific">Escallonia rubra</name>
    <dbReference type="NCBI Taxonomy" id="112253"/>
    <lineage>
        <taxon>Eukaryota</taxon>
        <taxon>Viridiplantae</taxon>
        <taxon>Streptophyta</taxon>
        <taxon>Embryophyta</taxon>
        <taxon>Tracheophyta</taxon>
        <taxon>Spermatophyta</taxon>
        <taxon>Magnoliopsida</taxon>
        <taxon>eudicotyledons</taxon>
        <taxon>Gunneridae</taxon>
        <taxon>Pentapetalae</taxon>
        <taxon>asterids</taxon>
        <taxon>campanulids</taxon>
        <taxon>Escalloniales</taxon>
        <taxon>Escalloniaceae</taxon>
        <taxon>Escallonia</taxon>
    </lineage>
</organism>
<evidence type="ECO:0000259" key="8">
    <source>
        <dbReference type="Pfam" id="PF01432"/>
    </source>
</evidence>
<evidence type="ECO:0000256" key="2">
    <source>
        <dbReference type="ARBA" id="ARBA00022670"/>
    </source>
</evidence>
<dbReference type="GO" id="GO:0004222">
    <property type="term" value="F:metalloendopeptidase activity"/>
    <property type="evidence" value="ECO:0007669"/>
    <property type="project" value="InterPro"/>
</dbReference>
<dbReference type="PANTHER" id="PTHR11804:SF79">
    <property type="entry name" value="MITOCHONDRIAL INTERMEDIATE PEPTIDASE"/>
    <property type="match status" value="1"/>
</dbReference>
<proteinExistence type="inferred from homology"/>
<feature type="domain" description="Peptidase M3A/M3B catalytic" evidence="8">
    <location>
        <begin position="47"/>
        <end position="201"/>
    </location>
</feature>
<evidence type="ECO:0000256" key="5">
    <source>
        <dbReference type="ARBA" id="ARBA00022833"/>
    </source>
</evidence>
<name>A0AA88RBS4_9ASTE</name>
<comment type="cofactor">
    <cofactor evidence="7">
        <name>Zn(2+)</name>
        <dbReference type="ChEBI" id="CHEBI:29105"/>
    </cofactor>
    <text evidence="7">Binds 1 zinc ion.</text>
</comment>
<evidence type="ECO:0000313" key="10">
    <source>
        <dbReference type="Proteomes" id="UP001187471"/>
    </source>
</evidence>
<protein>
    <recommendedName>
        <fullName evidence="8">Peptidase M3A/M3B catalytic domain-containing protein</fullName>
    </recommendedName>
</protein>
<dbReference type="Proteomes" id="UP001187471">
    <property type="component" value="Unassembled WGS sequence"/>
</dbReference>
<dbReference type="InterPro" id="IPR001567">
    <property type="entry name" value="Pept_M3A_M3B_dom"/>
</dbReference>
<evidence type="ECO:0000256" key="6">
    <source>
        <dbReference type="ARBA" id="ARBA00023049"/>
    </source>
</evidence>
<dbReference type="PANTHER" id="PTHR11804">
    <property type="entry name" value="PROTEASE M3 THIMET OLIGOPEPTIDASE-RELATED"/>
    <property type="match status" value="1"/>
</dbReference>
<dbReference type="GO" id="GO:0006508">
    <property type="term" value="P:proteolysis"/>
    <property type="evidence" value="ECO:0007669"/>
    <property type="project" value="UniProtKB-KW"/>
</dbReference>
<keyword evidence="3 7" id="KW-0479">Metal-binding</keyword>
<keyword evidence="2 7" id="KW-0645">Protease</keyword>
<accession>A0AA88RBS4</accession>
<dbReference type="InterPro" id="IPR045090">
    <property type="entry name" value="Pept_M3A_M3B"/>
</dbReference>
<dbReference type="Gene3D" id="1.10.1370.10">
    <property type="entry name" value="Neurolysin, domain 3"/>
    <property type="match status" value="1"/>
</dbReference>
<keyword evidence="5 7" id="KW-0862">Zinc</keyword>
<dbReference type="GO" id="GO:0046872">
    <property type="term" value="F:metal ion binding"/>
    <property type="evidence" value="ECO:0007669"/>
    <property type="project" value="UniProtKB-UniRule"/>
</dbReference>
<dbReference type="InterPro" id="IPR024077">
    <property type="entry name" value="Neurolysin/TOP_dom2"/>
</dbReference>
<evidence type="ECO:0000256" key="7">
    <source>
        <dbReference type="RuleBase" id="RU003435"/>
    </source>
</evidence>
<gene>
    <name evidence="9" type="ORF">RJ640_022868</name>
</gene>
<evidence type="ECO:0000256" key="4">
    <source>
        <dbReference type="ARBA" id="ARBA00022801"/>
    </source>
</evidence>
<sequence>MGGLTAKEAHSDLWRKKMVKSEGRAGDLSVEDKEEMKAEDVSWSWRYYAWDYRVLRTFARHESSGDVIPEELVVSLQRAKKMFVATELQRQIFYALVDQTLFGNKLSSPRDTVSVIADLKRQHTSWKHAEGTHWHTRFSHLLNYGAGYYSYLYAKCFAATIWEKTCKEDPLSLATGSALRSKFLQHGGAKDPADLMNDLVGGETVRYRDGGIVPDITSLCNEMELEKQ</sequence>
<dbReference type="GO" id="GO:0006518">
    <property type="term" value="P:peptide metabolic process"/>
    <property type="evidence" value="ECO:0007669"/>
    <property type="project" value="TreeGrafter"/>
</dbReference>
<evidence type="ECO:0000313" key="9">
    <source>
        <dbReference type="EMBL" id="KAK2975851.1"/>
    </source>
</evidence>
<dbReference type="EMBL" id="JAVXUO010002150">
    <property type="protein sequence ID" value="KAK2975851.1"/>
    <property type="molecule type" value="Genomic_DNA"/>
</dbReference>
<keyword evidence="6 7" id="KW-0482">Metalloprotease</keyword>
<evidence type="ECO:0000256" key="3">
    <source>
        <dbReference type="ARBA" id="ARBA00022723"/>
    </source>
</evidence>
<comment type="similarity">
    <text evidence="1 7">Belongs to the peptidase M3 family.</text>
</comment>